<dbReference type="EMBL" id="JANPWB010000008">
    <property type="protein sequence ID" value="KAJ1166522.1"/>
    <property type="molecule type" value="Genomic_DNA"/>
</dbReference>
<proteinExistence type="predicted"/>
<protein>
    <submittedName>
        <fullName evidence="1">Uncharacterized protein</fullName>
    </submittedName>
</protein>
<keyword evidence="2" id="KW-1185">Reference proteome</keyword>
<organism evidence="1 2">
    <name type="scientific">Pleurodeles waltl</name>
    <name type="common">Iberian ribbed newt</name>
    <dbReference type="NCBI Taxonomy" id="8319"/>
    <lineage>
        <taxon>Eukaryota</taxon>
        <taxon>Metazoa</taxon>
        <taxon>Chordata</taxon>
        <taxon>Craniata</taxon>
        <taxon>Vertebrata</taxon>
        <taxon>Euteleostomi</taxon>
        <taxon>Amphibia</taxon>
        <taxon>Batrachia</taxon>
        <taxon>Caudata</taxon>
        <taxon>Salamandroidea</taxon>
        <taxon>Salamandridae</taxon>
        <taxon>Pleurodelinae</taxon>
        <taxon>Pleurodeles</taxon>
    </lineage>
</organism>
<dbReference type="AlphaFoldDB" id="A0AAV7SQV5"/>
<accession>A0AAV7SQV5</accession>
<dbReference type="Proteomes" id="UP001066276">
    <property type="component" value="Chromosome 4_2"/>
</dbReference>
<evidence type="ECO:0000313" key="2">
    <source>
        <dbReference type="Proteomes" id="UP001066276"/>
    </source>
</evidence>
<comment type="caution">
    <text evidence="1">The sequence shown here is derived from an EMBL/GenBank/DDBJ whole genome shotgun (WGS) entry which is preliminary data.</text>
</comment>
<gene>
    <name evidence="1" type="ORF">NDU88_006922</name>
</gene>
<sequence length="121" mass="13034">MRQSALRQPSDPTHRALKHSGTATYVGSELCPAGRYLLDRGVPLVLSLLAPPPTKLSCPRRRSTGPALDHHCFFGEVADITGPASLPLGDLLGPISGAPPGSLLRTHQPDDHRNPWCHQFC</sequence>
<evidence type="ECO:0000313" key="1">
    <source>
        <dbReference type="EMBL" id="KAJ1166522.1"/>
    </source>
</evidence>
<reference evidence="1" key="1">
    <citation type="journal article" date="2022" name="bioRxiv">
        <title>Sequencing and chromosome-scale assembly of the giantPleurodeles waltlgenome.</title>
        <authorList>
            <person name="Brown T."/>
            <person name="Elewa A."/>
            <person name="Iarovenko S."/>
            <person name="Subramanian E."/>
            <person name="Araus A.J."/>
            <person name="Petzold A."/>
            <person name="Susuki M."/>
            <person name="Suzuki K.-i.T."/>
            <person name="Hayashi T."/>
            <person name="Toyoda A."/>
            <person name="Oliveira C."/>
            <person name="Osipova E."/>
            <person name="Leigh N.D."/>
            <person name="Simon A."/>
            <person name="Yun M.H."/>
        </authorList>
    </citation>
    <scope>NUCLEOTIDE SEQUENCE</scope>
    <source>
        <strain evidence="1">20211129_DDA</strain>
        <tissue evidence="1">Liver</tissue>
    </source>
</reference>
<name>A0AAV7SQV5_PLEWA</name>